<proteinExistence type="predicted"/>
<protein>
    <recommendedName>
        <fullName evidence="2">Pyrroloquinoline quinone biosynthesis protein PqqE</fullName>
    </recommendedName>
</protein>
<name>A0A699WRM2_TANCI</name>
<feature type="non-terminal residue" evidence="1">
    <location>
        <position position="1"/>
    </location>
</feature>
<dbReference type="AlphaFoldDB" id="A0A699WRM2"/>
<dbReference type="EMBL" id="BKCJ011754954">
    <property type="protein sequence ID" value="GFD50245.1"/>
    <property type="molecule type" value="Genomic_DNA"/>
</dbReference>
<comment type="caution">
    <text evidence="1">The sequence shown here is derived from an EMBL/GenBank/DDBJ whole genome shotgun (WGS) entry which is preliminary data.</text>
</comment>
<evidence type="ECO:0008006" key="2">
    <source>
        <dbReference type="Google" id="ProtNLM"/>
    </source>
</evidence>
<accession>A0A699WRM2</accession>
<sequence length="116" mass="12579">SVVCFNTDCSLYEQRTVVMQISLNNTLYPGLSAIQVGQNRVDQAATQLASPATEVSGRTQSSDFQLERLRAVDRPPASDMATNIVELTQGKIQIQAGVKVEKASDEMLGTLIDTYA</sequence>
<reference evidence="1" key="1">
    <citation type="journal article" date="2019" name="Sci. Rep.">
        <title>Draft genome of Tanacetum cinerariifolium, the natural source of mosquito coil.</title>
        <authorList>
            <person name="Yamashiro T."/>
            <person name="Shiraishi A."/>
            <person name="Satake H."/>
            <person name="Nakayama K."/>
        </authorList>
    </citation>
    <scope>NUCLEOTIDE SEQUENCE</scope>
</reference>
<evidence type="ECO:0000313" key="1">
    <source>
        <dbReference type="EMBL" id="GFD50245.1"/>
    </source>
</evidence>
<organism evidence="1">
    <name type="scientific">Tanacetum cinerariifolium</name>
    <name type="common">Dalmatian daisy</name>
    <name type="synonym">Chrysanthemum cinerariifolium</name>
    <dbReference type="NCBI Taxonomy" id="118510"/>
    <lineage>
        <taxon>Eukaryota</taxon>
        <taxon>Viridiplantae</taxon>
        <taxon>Streptophyta</taxon>
        <taxon>Embryophyta</taxon>
        <taxon>Tracheophyta</taxon>
        <taxon>Spermatophyta</taxon>
        <taxon>Magnoliopsida</taxon>
        <taxon>eudicotyledons</taxon>
        <taxon>Gunneridae</taxon>
        <taxon>Pentapetalae</taxon>
        <taxon>asterids</taxon>
        <taxon>campanulids</taxon>
        <taxon>Asterales</taxon>
        <taxon>Asteraceae</taxon>
        <taxon>Asteroideae</taxon>
        <taxon>Anthemideae</taxon>
        <taxon>Anthemidinae</taxon>
        <taxon>Tanacetum</taxon>
    </lineage>
</organism>
<gene>
    <name evidence="1" type="ORF">Tci_922214</name>
</gene>